<keyword evidence="4" id="KW-0808">Transferase</keyword>
<evidence type="ECO:0000256" key="3">
    <source>
        <dbReference type="ARBA" id="ARBA00008212"/>
    </source>
</evidence>
<organism evidence="12">
    <name type="scientific">Encephalitozoon cuniculi</name>
    <name type="common">Microsporidian parasite</name>
    <dbReference type="NCBI Taxonomy" id="6035"/>
    <lineage>
        <taxon>Eukaryota</taxon>
        <taxon>Fungi</taxon>
        <taxon>Fungi incertae sedis</taxon>
        <taxon>Microsporidia</taxon>
        <taxon>Unikaryonidae</taxon>
        <taxon>Encephalitozoon</taxon>
    </lineage>
</organism>
<comment type="pathway">
    <text evidence="2">Protein modification; protein sumoylation.</text>
</comment>
<feature type="transmembrane region" description="Helical" evidence="10">
    <location>
        <begin position="32"/>
        <end position="53"/>
    </location>
</feature>
<evidence type="ECO:0000256" key="7">
    <source>
        <dbReference type="ARBA" id="ARBA00022786"/>
    </source>
</evidence>
<dbReference type="GO" id="GO:0000724">
    <property type="term" value="P:double-strand break repair via homologous recombination"/>
    <property type="evidence" value="ECO:0007669"/>
    <property type="project" value="InterPro"/>
</dbReference>
<keyword evidence="6" id="KW-0863">Zinc-finger</keyword>
<feature type="domain" description="SP-RING-type" evidence="11">
    <location>
        <begin position="241"/>
        <end position="286"/>
    </location>
</feature>
<dbReference type="InterPro" id="IPR004181">
    <property type="entry name" value="Znf_MIZ"/>
</dbReference>
<evidence type="ECO:0000256" key="4">
    <source>
        <dbReference type="ARBA" id="ARBA00022679"/>
    </source>
</evidence>
<evidence type="ECO:0000259" key="11">
    <source>
        <dbReference type="Pfam" id="PF11789"/>
    </source>
</evidence>
<evidence type="ECO:0000256" key="9">
    <source>
        <dbReference type="ARBA" id="ARBA00023242"/>
    </source>
</evidence>
<dbReference type="Pfam" id="PF11789">
    <property type="entry name" value="zf-Nse"/>
    <property type="match status" value="1"/>
</dbReference>
<dbReference type="CDD" id="cd16651">
    <property type="entry name" value="SPL-RING_NSE2"/>
    <property type="match status" value="1"/>
</dbReference>
<dbReference type="VEuPathDB" id="MicrosporidiaDB:ECU09_1300"/>
<dbReference type="VEuPathDB" id="MicrosporidiaDB:AEWD_091320"/>
<dbReference type="VEuPathDB" id="MicrosporidiaDB:M970_091290"/>
<reference evidence="12" key="1">
    <citation type="journal article" date="2013" name="Eukaryot. Cell">
        <title>Extremely Reduced Levels of Heterozygosity in the Vertebrate Pathogen Encephalitozoon cuniculi.</title>
        <authorList>
            <person name="Selman M."/>
            <person name="Sak B."/>
            <person name="Kvac M."/>
            <person name="Farinelli L."/>
            <person name="Weiss L.M."/>
            <person name="Corradi N."/>
        </authorList>
    </citation>
    <scope>NUCLEOTIDE SEQUENCE</scope>
</reference>
<dbReference type="Gene3D" id="3.30.40.10">
    <property type="entry name" value="Zinc/RING finger domain, C3HC4 (zinc finger)"/>
    <property type="match status" value="1"/>
</dbReference>
<evidence type="ECO:0000313" key="12">
    <source>
        <dbReference type="EMBL" id="AGE96515.1"/>
    </source>
</evidence>
<evidence type="ECO:0000256" key="6">
    <source>
        <dbReference type="ARBA" id="ARBA00022771"/>
    </source>
</evidence>
<sequence>MQGFSVYEGPTDGADPPAQNILTLSINLNHGYAFVLVCVYMSSWYTLGALFSVTAERRGIPILVQASITDVDHVLVRKQPNLITEAQQLVPKHSLGHLYISLHKLHLGSSVCSFVVLLHGSAVFHELRIVSQQIRLLAVEVHGTRQGDNINKRCGVLSMDEYIARRAEALKAAKNIVMKSPDPEEGLVRKILIHQELLSNRDIALNKDFYSILNSKVSAKPEMVDLINKKEQVECVRVEKRLICPISQKEVVDPYVGECGHVLEKKEAMKYIRNSTRPVCPQIGCNKRLTKKRR</sequence>
<dbReference type="VEuPathDB" id="MicrosporidiaDB:AEWQ_091310"/>
<keyword evidence="5" id="KW-0479">Metal-binding</keyword>
<proteinExistence type="inferred from homology"/>
<dbReference type="EMBL" id="KC513621">
    <property type="protein sequence ID" value="AGE96515.1"/>
    <property type="molecule type" value="Genomic_DNA"/>
</dbReference>
<dbReference type="PANTHER" id="PTHR21330">
    <property type="entry name" value="E3 SUMO-PROTEIN LIGASE NSE2"/>
    <property type="match status" value="1"/>
</dbReference>
<keyword evidence="10" id="KW-0472">Membrane</keyword>
<dbReference type="GO" id="GO:0030915">
    <property type="term" value="C:Smc5-Smc6 complex"/>
    <property type="evidence" value="ECO:0007669"/>
    <property type="project" value="InterPro"/>
</dbReference>
<keyword evidence="9" id="KW-0539">Nucleus</keyword>
<evidence type="ECO:0000256" key="10">
    <source>
        <dbReference type="SAM" id="Phobius"/>
    </source>
</evidence>
<dbReference type="GO" id="GO:0016925">
    <property type="term" value="P:protein sumoylation"/>
    <property type="evidence" value="ECO:0007669"/>
    <property type="project" value="TreeGrafter"/>
</dbReference>
<dbReference type="VEuPathDB" id="MicrosporidiaDB:AEWR_091290"/>
<dbReference type="AlphaFoldDB" id="M1KBG0"/>
<dbReference type="SUPFAM" id="SSF57850">
    <property type="entry name" value="RING/U-box"/>
    <property type="match status" value="1"/>
</dbReference>
<dbReference type="PANTHER" id="PTHR21330:SF1">
    <property type="entry name" value="E3 SUMO-PROTEIN LIGASE NSE2"/>
    <property type="match status" value="1"/>
</dbReference>
<keyword evidence="8" id="KW-0862">Zinc</keyword>
<dbReference type="InterPro" id="IPR013083">
    <property type="entry name" value="Znf_RING/FYVE/PHD"/>
</dbReference>
<comment type="subcellular location">
    <subcellularLocation>
        <location evidence="1">Nucleus</location>
    </subcellularLocation>
</comment>
<gene>
    <name evidence="12" type="ORF">ECU09_1300</name>
</gene>
<keyword evidence="10" id="KW-0812">Transmembrane</keyword>
<dbReference type="GO" id="GO:0008270">
    <property type="term" value="F:zinc ion binding"/>
    <property type="evidence" value="ECO:0007669"/>
    <property type="project" value="UniProtKB-KW"/>
</dbReference>
<dbReference type="InterPro" id="IPR026846">
    <property type="entry name" value="Nse2(Mms21)"/>
</dbReference>
<evidence type="ECO:0000256" key="8">
    <source>
        <dbReference type="ARBA" id="ARBA00022833"/>
    </source>
</evidence>
<evidence type="ECO:0000256" key="5">
    <source>
        <dbReference type="ARBA" id="ARBA00022723"/>
    </source>
</evidence>
<keyword evidence="10" id="KW-1133">Transmembrane helix</keyword>
<protein>
    <recommendedName>
        <fullName evidence="11">SP-RING-type domain-containing protein</fullName>
    </recommendedName>
</protein>
<evidence type="ECO:0000256" key="1">
    <source>
        <dbReference type="ARBA" id="ARBA00004123"/>
    </source>
</evidence>
<evidence type="ECO:0000256" key="2">
    <source>
        <dbReference type="ARBA" id="ARBA00004718"/>
    </source>
</evidence>
<dbReference type="GO" id="GO:0005634">
    <property type="term" value="C:nucleus"/>
    <property type="evidence" value="ECO:0007669"/>
    <property type="project" value="UniProtKB-SubCell"/>
</dbReference>
<dbReference type="GO" id="GO:0061665">
    <property type="term" value="F:SUMO ligase activity"/>
    <property type="evidence" value="ECO:0007669"/>
    <property type="project" value="TreeGrafter"/>
</dbReference>
<name>M1KBG0_ENCCN</name>
<comment type="similarity">
    <text evidence="3">Belongs to the NSE2 family.</text>
</comment>
<keyword evidence="7" id="KW-0833">Ubl conjugation pathway</keyword>
<accession>M1KBG0</accession>